<dbReference type="GO" id="GO:0030001">
    <property type="term" value="P:metal ion transport"/>
    <property type="evidence" value="ECO:0007669"/>
    <property type="project" value="UniProtKB-ARBA"/>
</dbReference>
<keyword evidence="10" id="KW-1185">Reference proteome</keyword>
<dbReference type="PANTHER" id="PTHR32024:SF1">
    <property type="entry name" value="KTR SYSTEM POTASSIUM UPTAKE PROTEIN B"/>
    <property type="match status" value="1"/>
</dbReference>
<keyword evidence="4 8" id="KW-0812">Transmembrane</keyword>
<organism evidence="9 10">
    <name type="scientific">Caproicibacter fermentans</name>
    <dbReference type="NCBI Taxonomy" id="2576756"/>
    <lineage>
        <taxon>Bacteria</taxon>
        <taxon>Bacillati</taxon>
        <taxon>Bacillota</taxon>
        <taxon>Clostridia</taxon>
        <taxon>Eubacteriales</taxon>
        <taxon>Acutalibacteraceae</taxon>
        <taxon>Caproicibacter</taxon>
    </lineage>
</organism>
<evidence type="ECO:0000256" key="5">
    <source>
        <dbReference type="ARBA" id="ARBA00022989"/>
    </source>
</evidence>
<evidence type="ECO:0000313" key="9">
    <source>
        <dbReference type="EMBL" id="MVB12204.1"/>
    </source>
</evidence>
<feature type="transmembrane region" description="Helical" evidence="8">
    <location>
        <begin position="244"/>
        <end position="262"/>
    </location>
</feature>
<accession>A0A6N8I2A5</accession>
<keyword evidence="3" id="KW-1003">Cell membrane</keyword>
<feature type="transmembrane region" description="Helical" evidence="8">
    <location>
        <begin position="162"/>
        <end position="179"/>
    </location>
</feature>
<evidence type="ECO:0000256" key="4">
    <source>
        <dbReference type="ARBA" id="ARBA00022692"/>
    </source>
</evidence>
<dbReference type="PANTHER" id="PTHR32024">
    <property type="entry name" value="TRK SYSTEM POTASSIUM UPTAKE PROTEIN TRKG-RELATED"/>
    <property type="match status" value="1"/>
</dbReference>
<proteinExistence type="predicted"/>
<dbReference type="AlphaFoldDB" id="A0A6N8I2A5"/>
<feature type="transmembrane region" description="Helical" evidence="8">
    <location>
        <begin position="75"/>
        <end position="97"/>
    </location>
</feature>
<keyword evidence="2" id="KW-0813">Transport</keyword>
<dbReference type="Pfam" id="PF02386">
    <property type="entry name" value="TrkH"/>
    <property type="match status" value="1"/>
</dbReference>
<comment type="subcellular location">
    <subcellularLocation>
        <location evidence="1">Cell membrane</location>
        <topology evidence="1">Multi-pass membrane protein</topology>
    </subcellularLocation>
</comment>
<gene>
    <name evidence="9" type="primary">ktrB</name>
    <name evidence="9" type="ORF">CAFE_29360</name>
</gene>
<dbReference type="RefSeq" id="WP_156991050.1">
    <property type="nucleotide sequence ID" value="NZ_VWXL01000084.1"/>
</dbReference>
<evidence type="ECO:0000256" key="2">
    <source>
        <dbReference type="ARBA" id="ARBA00022448"/>
    </source>
</evidence>
<sequence length="461" mass="49130">MGEEIPSLKKKLKGTPPVRLIVVSFLLVILTGAVLLSLPVTARAGAPTPVLDALFTSTSAVCVTGLVLFDTWSHWNLFGQVVILLLIQIGGLGLVTFTTGFSMLLRRKLGFRGMLLAAENTAGSVIHVKRLIKIVLFFTFSCETVGAFLLMLRFVPRYGLHGVWISLFTAVSAYCNAGFDVMGFTAPGSSLTGYVNDPLVTLTVAALIVTGGLGFVVINDIFSAKIRTRLDRQRPRVLQFHSQIVLRTTLLLLVAGTGLFLICENDNTLNHMDLGEKLNAAFFQSVTTRTAGFNTVDTASERDLTKLIMVFFMFIGASPASTGGGIKTTTFVVLVTAVTSVMRGSDDAVVLKRRLDKFTVYRSLAILTIGVLVVIMTAGIIMTTNSATNGVDALFEATSAFGTVGLTANVTPTLTTVAKMAVICAMYIGRVGPVSLGLAFTLRKGRSSSGTILPEGKIVVG</sequence>
<keyword evidence="7 8" id="KW-0472">Membrane</keyword>
<protein>
    <submittedName>
        <fullName evidence="9">Ktr system potassium uptake protein B</fullName>
    </submittedName>
</protein>
<dbReference type="EMBL" id="VWXL01000084">
    <property type="protein sequence ID" value="MVB12204.1"/>
    <property type="molecule type" value="Genomic_DNA"/>
</dbReference>
<reference evidence="9 10" key="1">
    <citation type="submission" date="2019-09" db="EMBL/GenBank/DDBJ databases">
        <title>Genome sequence of Clostridium sp. EA1.</title>
        <authorList>
            <person name="Poehlein A."/>
            <person name="Bengelsdorf F.R."/>
            <person name="Daniel R."/>
        </authorList>
    </citation>
    <scope>NUCLEOTIDE SEQUENCE [LARGE SCALE GENOMIC DNA]</scope>
    <source>
        <strain evidence="9 10">EA1</strain>
    </source>
</reference>
<evidence type="ECO:0000256" key="1">
    <source>
        <dbReference type="ARBA" id="ARBA00004651"/>
    </source>
</evidence>
<feature type="transmembrane region" description="Helical" evidence="8">
    <location>
        <begin position="307"/>
        <end position="338"/>
    </location>
</feature>
<feature type="transmembrane region" description="Helical" evidence="8">
    <location>
        <begin position="20"/>
        <end position="38"/>
    </location>
</feature>
<feature type="transmembrane region" description="Helical" evidence="8">
    <location>
        <begin position="199"/>
        <end position="223"/>
    </location>
</feature>
<feature type="transmembrane region" description="Helical" evidence="8">
    <location>
        <begin position="420"/>
        <end position="442"/>
    </location>
</feature>
<evidence type="ECO:0000256" key="7">
    <source>
        <dbReference type="ARBA" id="ARBA00023136"/>
    </source>
</evidence>
<dbReference type="GO" id="GO:0005886">
    <property type="term" value="C:plasma membrane"/>
    <property type="evidence" value="ECO:0007669"/>
    <property type="project" value="UniProtKB-SubCell"/>
</dbReference>
<keyword evidence="5 8" id="KW-1133">Transmembrane helix</keyword>
<comment type="caution">
    <text evidence="9">The sequence shown here is derived from an EMBL/GenBank/DDBJ whole genome shotgun (WGS) entry which is preliminary data.</text>
</comment>
<feature type="transmembrane region" description="Helical" evidence="8">
    <location>
        <begin position="134"/>
        <end position="155"/>
    </location>
</feature>
<dbReference type="Proteomes" id="UP000469440">
    <property type="component" value="Unassembled WGS sequence"/>
</dbReference>
<evidence type="ECO:0000256" key="3">
    <source>
        <dbReference type="ARBA" id="ARBA00022475"/>
    </source>
</evidence>
<dbReference type="InterPro" id="IPR003445">
    <property type="entry name" value="Cat_transpt"/>
</dbReference>
<name>A0A6N8I2A5_9FIRM</name>
<dbReference type="OrthoDB" id="9810952at2"/>
<evidence type="ECO:0000313" key="10">
    <source>
        <dbReference type="Proteomes" id="UP000469440"/>
    </source>
</evidence>
<evidence type="ECO:0000256" key="8">
    <source>
        <dbReference type="SAM" id="Phobius"/>
    </source>
</evidence>
<feature type="transmembrane region" description="Helical" evidence="8">
    <location>
        <begin position="50"/>
        <end position="69"/>
    </location>
</feature>
<keyword evidence="6" id="KW-0406">Ion transport</keyword>
<evidence type="ECO:0000256" key="6">
    <source>
        <dbReference type="ARBA" id="ARBA00023065"/>
    </source>
</evidence>
<dbReference type="GO" id="GO:0008324">
    <property type="term" value="F:monoatomic cation transmembrane transporter activity"/>
    <property type="evidence" value="ECO:0007669"/>
    <property type="project" value="InterPro"/>
</dbReference>
<feature type="transmembrane region" description="Helical" evidence="8">
    <location>
        <begin position="359"/>
        <end position="382"/>
    </location>
</feature>